<keyword evidence="1" id="KW-0812">Transmembrane</keyword>
<keyword evidence="1" id="KW-1133">Transmembrane helix</keyword>
<dbReference type="PANTHER" id="PTHR39430:SF1">
    <property type="entry name" value="PROTEASE"/>
    <property type="match status" value="1"/>
</dbReference>
<dbReference type="PANTHER" id="PTHR39430">
    <property type="entry name" value="MEMBRANE-ASSOCIATED PROTEASE-RELATED"/>
    <property type="match status" value="1"/>
</dbReference>
<feature type="transmembrane region" description="Helical" evidence="1">
    <location>
        <begin position="89"/>
        <end position="111"/>
    </location>
</feature>
<protein>
    <submittedName>
        <fullName evidence="3">CPBP family intramembrane metalloprotease</fullName>
    </submittedName>
</protein>
<accession>A0A6M8BEZ7</accession>
<keyword evidence="3" id="KW-0645">Protease</keyword>
<keyword evidence="1" id="KW-0472">Membrane</keyword>
<dbReference type="Pfam" id="PF02517">
    <property type="entry name" value="Rce1-like"/>
    <property type="match status" value="1"/>
</dbReference>
<dbReference type="Proteomes" id="UP000505210">
    <property type="component" value="Chromosome"/>
</dbReference>
<feature type="transmembrane region" description="Helical" evidence="1">
    <location>
        <begin position="188"/>
        <end position="206"/>
    </location>
</feature>
<dbReference type="GO" id="GO:0080120">
    <property type="term" value="P:CAAX-box protein maturation"/>
    <property type="evidence" value="ECO:0007669"/>
    <property type="project" value="UniProtKB-ARBA"/>
</dbReference>
<feature type="transmembrane region" description="Helical" evidence="1">
    <location>
        <begin position="265"/>
        <end position="283"/>
    </location>
</feature>
<dbReference type="EMBL" id="CP053661">
    <property type="protein sequence ID" value="QKD82836.1"/>
    <property type="molecule type" value="Genomic_DNA"/>
</dbReference>
<feature type="transmembrane region" description="Helical" evidence="1">
    <location>
        <begin position="123"/>
        <end position="141"/>
    </location>
</feature>
<evidence type="ECO:0000313" key="4">
    <source>
        <dbReference type="Proteomes" id="UP000505210"/>
    </source>
</evidence>
<dbReference type="KEGG" id="theu:HPC62_12140"/>
<keyword evidence="3" id="KW-0482">Metalloprotease</keyword>
<dbReference type="GO" id="GO:0004175">
    <property type="term" value="F:endopeptidase activity"/>
    <property type="evidence" value="ECO:0007669"/>
    <property type="project" value="UniProtKB-ARBA"/>
</dbReference>
<sequence>MAATEARRPTRWWLAYLFSLFVALLGVMVTMELIREALFQFSVTSIPGQIFEGITNAITITVLALWVRLKERRPVSSLGFRGRNWAYRFLARVAIGAIMLSTVTLILLLLGQYQAVPTAVGSLSGWAALLPFLALAPVWAVQSSAEERICRGYQVQVGALQLSGWLAVLLPAIVFSALHLVSGGFSQPLAGLNIVLFALLATLVALRQGSLWLVCGIHTGWNWFQGNAFGFPVSDLPRDTSVFRLAPTETAISWLSGGAFGPENSLIATAIWGLALIIAYRYFTTKPKHSTTRTTVGQP</sequence>
<proteinExistence type="predicted"/>
<evidence type="ECO:0000313" key="3">
    <source>
        <dbReference type="EMBL" id="QKD82836.1"/>
    </source>
</evidence>
<feature type="transmembrane region" description="Helical" evidence="1">
    <location>
        <begin position="162"/>
        <end position="182"/>
    </location>
</feature>
<feature type="domain" description="CAAX prenyl protease 2/Lysostaphin resistance protein A-like" evidence="2">
    <location>
        <begin position="131"/>
        <end position="224"/>
    </location>
</feature>
<feature type="transmembrane region" description="Helical" evidence="1">
    <location>
        <begin position="211"/>
        <end position="231"/>
    </location>
</feature>
<evidence type="ECO:0000256" key="1">
    <source>
        <dbReference type="SAM" id="Phobius"/>
    </source>
</evidence>
<evidence type="ECO:0000259" key="2">
    <source>
        <dbReference type="Pfam" id="PF02517"/>
    </source>
</evidence>
<feature type="transmembrane region" description="Helical" evidence="1">
    <location>
        <begin position="50"/>
        <end position="69"/>
    </location>
</feature>
<keyword evidence="3" id="KW-0378">Hydrolase</keyword>
<dbReference type="GO" id="GO:0008237">
    <property type="term" value="F:metallopeptidase activity"/>
    <property type="evidence" value="ECO:0007669"/>
    <property type="project" value="UniProtKB-KW"/>
</dbReference>
<dbReference type="RefSeq" id="WP_172355998.1">
    <property type="nucleotide sequence ID" value="NZ_CP053661.1"/>
</dbReference>
<dbReference type="GO" id="GO:0006508">
    <property type="term" value="P:proteolysis"/>
    <property type="evidence" value="ECO:0007669"/>
    <property type="project" value="UniProtKB-KW"/>
</dbReference>
<dbReference type="InterPro" id="IPR003675">
    <property type="entry name" value="Rce1/LyrA-like_dom"/>
</dbReference>
<name>A0A6M8BEZ7_9CYAN</name>
<dbReference type="AlphaFoldDB" id="A0A6M8BEZ7"/>
<keyword evidence="4" id="KW-1185">Reference proteome</keyword>
<organism evidence="3 4">
    <name type="scientific">Thermoleptolyngbya sichuanensis A183</name>
    <dbReference type="NCBI Taxonomy" id="2737172"/>
    <lineage>
        <taxon>Bacteria</taxon>
        <taxon>Bacillati</taxon>
        <taxon>Cyanobacteriota</taxon>
        <taxon>Cyanophyceae</taxon>
        <taxon>Oculatellales</taxon>
        <taxon>Oculatellaceae</taxon>
        <taxon>Thermoleptolyngbya</taxon>
        <taxon>Thermoleptolyngbya sichuanensis</taxon>
    </lineage>
</organism>
<gene>
    <name evidence="3" type="ORF">HPC62_12140</name>
</gene>
<feature type="transmembrane region" description="Helical" evidence="1">
    <location>
        <begin position="12"/>
        <end position="30"/>
    </location>
</feature>
<reference evidence="3 4" key="1">
    <citation type="submission" date="2020-05" db="EMBL/GenBank/DDBJ databases">
        <title>Complete genome sequence of of a novel Thermoleptolyngbya strain isolated from hot springs of Ganzi, Sichuan China.</title>
        <authorList>
            <person name="Tang J."/>
            <person name="Daroch M."/>
            <person name="Li L."/>
            <person name="Waleron K."/>
            <person name="Waleron M."/>
            <person name="Waleron M."/>
        </authorList>
    </citation>
    <scope>NUCLEOTIDE SEQUENCE [LARGE SCALE GENOMIC DNA]</scope>
    <source>
        <strain evidence="3 4">PKUAC-SCTA183</strain>
    </source>
</reference>